<dbReference type="NCBIfam" id="NF006002">
    <property type="entry name" value="PRK08132.1"/>
    <property type="match status" value="1"/>
</dbReference>
<dbReference type="Gene3D" id="3.50.50.60">
    <property type="entry name" value="FAD/NAD(P)-binding domain"/>
    <property type="match status" value="1"/>
</dbReference>
<evidence type="ECO:0000256" key="2">
    <source>
        <dbReference type="ARBA" id="ARBA00022630"/>
    </source>
</evidence>
<proteinExistence type="predicted"/>
<dbReference type="PANTHER" id="PTHR43004">
    <property type="entry name" value="TRK SYSTEM POTASSIUM UPTAKE PROTEIN"/>
    <property type="match status" value="1"/>
</dbReference>
<evidence type="ECO:0000256" key="3">
    <source>
        <dbReference type="ARBA" id="ARBA00022827"/>
    </source>
</evidence>
<organism evidence="5 6">
    <name type="scientific">Muricoccus nepalensis</name>
    <dbReference type="NCBI Taxonomy" id="1854500"/>
    <lineage>
        <taxon>Bacteria</taxon>
        <taxon>Pseudomonadati</taxon>
        <taxon>Pseudomonadota</taxon>
        <taxon>Alphaproteobacteria</taxon>
        <taxon>Acetobacterales</taxon>
        <taxon>Roseomonadaceae</taxon>
        <taxon>Muricoccus</taxon>
    </lineage>
</organism>
<gene>
    <name evidence="5" type="ORF">EAH89_00915</name>
</gene>
<dbReference type="PANTHER" id="PTHR43004:SF19">
    <property type="entry name" value="BINDING MONOOXYGENASE, PUTATIVE (JCVI)-RELATED"/>
    <property type="match status" value="1"/>
</dbReference>
<feature type="domain" description="FAD-binding" evidence="4">
    <location>
        <begin position="20"/>
        <end position="359"/>
    </location>
</feature>
<dbReference type="InterPro" id="IPR050641">
    <property type="entry name" value="RIFMO-like"/>
</dbReference>
<dbReference type="Gene3D" id="3.30.70.2450">
    <property type="match status" value="1"/>
</dbReference>
<dbReference type="AlphaFoldDB" id="A0A502GGZ8"/>
<dbReference type="InterPro" id="IPR036188">
    <property type="entry name" value="FAD/NAD-bd_sf"/>
</dbReference>
<protein>
    <submittedName>
        <fullName evidence="5">FAD-binding protein</fullName>
    </submittedName>
</protein>
<dbReference type="GO" id="GO:0016709">
    <property type="term" value="F:oxidoreductase activity, acting on paired donors, with incorporation or reduction of molecular oxygen, NAD(P)H as one donor, and incorporation of one atom of oxygen"/>
    <property type="evidence" value="ECO:0007669"/>
    <property type="project" value="UniProtKB-ARBA"/>
</dbReference>
<dbReference type="Proteomes" id="UP000317078">
    <property type="component" value="Unassembled WGS sequence"/>
</dbReference>
<sequence>MDGIDEAAAGRARRDGGDGAVVVVGAGPVGLVAAIELARAGLRPVVLDAKEGVAWSSRAICISRRSQEILDRIGAGPAFAAKALPWSRGRTFHRDRLVFRLEMPHAPGDRHAPFVNLQQFYTERFLLDALREHGIEPRWGSRVTGLAEDEDGVTLEVAGAEGASRQRAGWVIAADGGRSALRELKGLSLRGNSYEGRYLIADIEVPGADWPVERHVWFDPPSNPGSTVILHVQPDGVWRIDYQLRDDEDSEKALREENVLSRLSAQLGMMGVRQPWRLVWRSLYRAHCLTLDAYRHGRVLFAGDAAHLVPIFGVRGLNSGLDDAHNLGWKLAMVARGEAPAALLDSYSHERLRATRENIAAASKSTWFMSPPAGGVRLLRDAVLTLAAEHPWASVLVDPRQSSAHVYDDSPAVLPDAAPGGAGVAPGSPLPNPPVVLAGGTGAEHLHDALPPRGFALLVFPAALGAGHLAELSALPLSVVAIGPAEGLAARPGAGPAVLDPDGALARRFAAAAFPIYLVRPDEHVAARLGPAAGAGEVAAALDLALGRRGAGLPRPAVAAPPAGDARVGALGREGLERVFEAVSAGVDAAGEEADRRFLARLALLLAEEVGDPARVLALVAAASEAAVPAVPATAEMA</sequence>
<dbReference type="GO" id="GO:0071949">
    <property type="term" value="F:FAD binding"/>
    <property type="evidence" value="ECO:0007669"/>
    <property type="project" value="InterPro"/>
</dbReference>
<comment type="cofactor">
    <cofactor evidence="1">
        <name>FAD</name>
        <dbReference type="ChEBI" id="CHEBI:57692"/>
    </cofactor>
</comment>
<keyword evidence="3" id="KW-0274">FAD</keyword>
<dbReference type="Pfam" id="PF01494">
    <property type="entry name" value="FAD_binding_3"/>
    <property type="match status" value="1"/>
</dbReference>
<evidence type="ECO:0000313" key="5">
    <source>
        <dbReference type="EMBL" id="TPG61155.1"/>
    </source>
</evidence>
<dbReference type="SUPFAM" id="SSF51905">
    <property type="entry name" value="FAD/NAD(P)-binding domain"/>
    <property type="match status" value="1"/>
</dbReference>
<dbReference type="Gene3D" id="3.40.30.120">
    <property type="match status" value="1"/>
</dbReference>
<dbReference type="EMBL" id="RCZP01000001">
    <property type="protein sequence ID" value="TPG61155.1"/>
    <property type="molecule type" value="Genomic_DNA"/>
</dbReference>
<name>A0A502GGZ8_9PROT</name>
<comment type="caution">
    <text evidence="5">The sequence shown here is derived from an EMBL/GenBank/DDBJ whole genome shotgun (WGS) entry which is preliminary data.</text>
</comment>
<evidence type="ECO:0000313" key="6">
    <source>
        <dbReference type="Proteomes" id="UP000317078"/>
    </source>
</evidence>
<keyword evidence="2" id="KW-0285">Flavoprotein</keyword>
<reference evidence="5 6" key="1">
    <citation type="journal article" date="2019" name="Environ. Microbiol.">
        <title>Species interactions and distinct microbial communities in high Arctic permafrost affected cryosols are associated with the CH4 and CO2 gas fluxes.</title>
        <authorList>
            <person name="Altshuler I."/>
            <person name="Hamel J."/>
            <person name="Turney S."/>
            <person name="Magnuson E."/>
            <person name="Levesque R."/>
            <person name="Greer C."/>
            <person name="Whyte L.G."/>
        </authorList>
    </citation>
    <scope>NUCLEOTIDE SEQUENCE [LARGE SCALE GENOMIC DNA]</scope>
    <source>
        <strain evidence="5 6">S9.3B</strain>
    </source>
</reference>
<dbReference type="InterPro" id="IPR002938">
    <property type="entry name" value="FAD-bd"/>
</dbReference>
<dbReference type="PRINTS" id="PR00420">
    <property type="entry name" value="RNGMNOXGNASE"/>
</dbReference>
<dbReference type="OrthoDB" id="9791689at2"/>
<evidence type="ECO:0000256" key="1">
    <source>
        <dbReference type="ARBA" id="ARBA00001974"/>
    </source>
</evidence>
<evidence type="ECO:0000259" key="4">
    <source>
        <dbReference type="Pfam" id="PF01494"/>
    </source>
</evidence>
<accession>A0A502GGZ8</accession>
<keyword evidence="6" id="KW-1185">Reference proteome</keyword>